<dbReference type="Proteomes" id="UP000196102">
    <property type="component" value="Unassembled WGS sequence"/>
</dbReference>
<sequence>MRKILFSAFLIAGFALNANATKLECVKSNLMIELDEESCEEYADRASSAEIDSMPILQQIFMTDFERGRIYGFYIGFCEAAGGADNTLDPVIIGG</sequence>
<accession>A0A1Z8ANG3</accession>
<comment type="caution">
    <text evidence="2">The sequence shown here is derived from an EMBL/GenBank/DDBJ whole genome shotgun (WGS) entry which is preliminary data.</text>
</comment>
<feature type="chain" id="PRO_5013187787" description="Secreted protein" evidence="1">
    <location>
        <begin position="21"/>
        <end position="95"/>
    </location>
</feature>
<feature type="signal peptide" evidence="1">
    <location>
        <begin position="1"/>
        <end position="20"/>
    </location>
</feature>
<evidence type="ECO:0008006" key="4">
    <source>
        <dbReference type="Google" id="ProtNLM"/>
    </source>
</evidence>
<protein>
    <recommendedName>
        <fullName evidence="4">Secreted protein</fullName>
    </recommendedName>
</protein>
<name>A0A1Z8ANG3_9FLAO</name>
<proteinExistence type="predicted"/>
<keyword evidence="1" id="KW-0732">Signal</keyword>
<evidence type="ECO:0000313" key="2">
    <source>
        <dbReference type="EMBL" id="OUS11853.1"/>
    </source>
</evidence>
<dbReference type="EMBL" id="MAAX01000172">
    <property type="protein sequence ID" value="OUS11853.1"/>
    <property type="molecule type" value="Genomic_DNA"/>
</dbReference>
<reference evidence="3" key="1">
    <citation type="journal article" date="2017" name="Proc. Natl. Acad. Sci. U.S.A.">
        <title>Simulation of Deepwater Horizon oil plume reveals substrate specialization within a complex community of hydrocarbon-degraders.</title>
        <authorList>
            <person name="Hu P."/>
            <person name="Dubinsky E.A."/>
            <person name="Probst A.J."/>
            <person name="Wang J."/>
            <person name="Sieber C.M.K."/>
            <person name="Tom L.M."/>
            <person name="Gardinali P."/>
            <person name="Banfield J.F."/>
            <person name="Atlas R.M."/>
            <person name="Andersen G.L."/>
        </authorList>
    </citation>
    <scope>NUCLEOTIDE SEQUENCE [LARGE SCALE GENOMIC DNA]</scope>
</reference>
<gene>
    <name evidence="2" type="ORF">A9Q93_10985</name>
</gene>
<dbReference type="RefSeq" id="WP_303687487.1">
    <property type="nucleotide sequence ID" value="NZ_CAJXYO010000020.1"/>
</dbReference>
<evidence type="ECO:0000256" key="1">
    <source>
        <dbReference type="SAM" id="SignalP"/>
    </source>
</evidence>
<organism evidence="2 3">
    <name type="scientific">Nonlabens dokdonensis</name>
    <dbReference type="NCBI Taxonomy" id="328515"/>
    <lineage>
        <taxon>Bacteria</taxon>
        <taxon>Pseudomonadati</taxon>
        <taxon>Bacteroidota</taxon>
        <taxon>Flavobacteriia</taxon>
        <taxon>Flavobacteriales</taxon>
        <taxon>Flavobacteriaceae</taxon>
        <taxon>Nonlabens</taxon>
    </lineage>
</organism>
<evidence type="ECO:0000313" key="3">
    <source>
        <dbReference type="Proteomes" id="UP000196102"/>
    </source>
</evidence>
<dbReference type="AlphaFoldDB" id="A0A1Z8ANG3"/>